<dbReference type="PROSITE" id="PS01124">
    <property type="entry name" value="HTH_ARAC_FAMILY_2"/>
    <property type="match status" value="1"/>
</dbReference>
<reference evidence="5" key="1">
    <citation type="submission" date="2021-01" db="EMBL/GenBank/DDBJ databases">
        <title>Whole genome shotgun sequence of Virgisporangium ochraceum NBRC 16418.</title>
        <authorList>
            <person name="Komaki H."/>
            <person name="Tamura T."/>
        </authorList>
    </citation>
    <scope>NUCLEOTIDE SEQUENCE</scope>
    <source>
        <strain evidence="5">NBRC 16418</strain>
    </source>
</reference>
<dbReference type="GO" id="GO:0003700">
    <property type="term" value="F:DNA-binding transcription factor activity"/>
    <property type="evidence" value="ECO:0007669"/>
    <property type="project" value="InterPro"/>
</dbReference>
<dbReference type="SUPFAM" id="SSF51182">
    <property type="entry name" value="RmlC-like cupins"/>
    <property type="match status" value="1"/>
</dbReference>
<dbReference type="AlphaFoldDB" id="A0A8J4EAM1"/>
<evidence type="ECO:0000256" key="1">
    <source>
        <dbReference type="ARBA" id="ARBA00023015"/>
    </source>
</evidence>
<evidence type="ECO:0000313" key="5">
    <source>
        <dbReference type="EMBL" id="GIJ67841.1"/>
    </source>
</evidence>
<sequence length="294" mass="30942">MDDLGTVFERLRWTVADYRSHHLGPGGSRHEDGPGVRFHFVQSGGLRVRGPVGGPVGGPWHGDDLSVDLRAGDFLLLPRGGPHTATATGPGTVVHTGRFAVTSPEADAIVAAMPPSVVACCIVNREPVVGALIEGMAAEAGSGRPGSGSVISQLAGAVAMAALRSWAESDCGDARLLTTPLHDSDVSRALSAIHGAPGTQWTVDSLARIALASRSAFAKRFRDAVGESPARYLARVRMEQAKHLLGERTTVAEVAVRLGYGSEAAFSRAFRRHAGVPPARWRHTDARAFTPSVR</sequence>
<name>A0A8J4EAM1_9ACTN</name>
<organism evidence="5 6">
    <name type="scientific">Virgisporangium ochraceum</name>
    <dbReference type="NCBI Taxonomy" id="65505"/>
    <lineage>
        <taxon>Bacteria</taxon>
        <taxon>Bacillati</taxon>
        <taxon>Actinomycetota</taxon>
        <taxon>Actinomycetes</taxon>
        <taxon>Micromonosporales</taxon>
        <taxon>Micromonosporaceae</taxon>
        <taxon>Virgisporangium</taxon>
    </lineage>
</organism>
<dbReference type="InterPro" id="IPR018060">
    <property type="entry name" value="HTH_AraC"/>
</dbReference>
<dbReference type="PRINTS" id="PR00032">
    <property type="entry name" value="HTHARAC"/>
</dbReference>
<dbReference type="InterPro" id="IPR009057">
    <property type="entry name" value="Homeodomain-like_sf"/>
</dbReference>
<accession>A0A8J4EAM1</accession>
<feature type="domain" description="HTH araC/xylS-type" evidence="4">
    <location>
        <begin position="187"/>
        <end position="284"/>
    </location>
</feature>
<dbReference type="RefSeq" id="WP_203927798.1">
    <property type="nucleotide sequence ID" value="NZ_BOPH01000033.1"/>
</dbReference>
<keyword evidence="2" id="KW-0238">DNA-binding</keyword>
<keyword evidence="1" id="KW-0805">Transcription regulation</keyword>
<gene>
    <name evidence="5" type="ORF">Voc01_027580</name>
</gene>
<dbReference type="EMBL" id="BOPH01000033">
    <property type="protein sequence ID" value="GIJ67841.1"/>
    <property type="molecule type" value="Genomic_DNA"/>
</dbReference>
<evidence type="ECO:0000259" key="4">
    <source>
        <dbReference type="PROSITE" id="PS01124"/>
    </source>
</evidence>
<dbReference type="SUPFAM" id="SSF46689">
    <property type="entry name" value="Homeodomain-like"/>
    <property type="match status" value="2"/>
</dbReference>
<dbReference type="Gene3D" id="1.10.10.60">
    <property type="entry name" value="Homeodomain-like"/>
    <property type="match status" value="2"/>
</dbReference>
<dbReference type="Proteomes" id="UP000635606">
    <property type="component" value="Unassembled WGS sequence"/>
</dbReference>
<dbReference type="InterPro" id="IPR020449">
    <property type="entry name" value="Tscrpt_reg_AraC-type_HTH"/>
</dbReference>
<dbReference type="InterPro" id="IPR011051">
    <property type="entry name" value="RmlC_Cupin_sf"/>
</dbReference>
<keyword evidence="3" id="KW-0804">Transcription</keyword>
<protein>
    <recommendedName>
        <fullName evidence="4">HTH araC/xylS-type domain-containing protein</fullName>
    </recommendedName>
</protein>
<evidence type="ECO:0000256" key="3">
    <source>
        <dbReference type="ARBA" id="ARBA00023163"/>
    </source>
</evidence>
<evidence type="ECO:0000313" key="6">
    <source>
        <dbReference type="Proteomes" id="UP000635606"/>
    </source>
</evidence>
<dbReference type="InterPro" id="IPR018062">
    <property type="entry name" value="HTH_AraC-typ_CS"/>
</dbReference>
<dbReference type="InterPro" id="IPR050204">
    <property type="entry name" value="AraC_XylS_family_regulators"/>
</dbReference>
<dbReference type="GO" id="GO:0043565">
    <property type="term" value="F:sequence-specific DNA binding"/>
    <property type="evidence" value="ECO:0007669"/>
    <property type="project" value="InterPro"/>
</dbReference>
<proteinExistence type="predicted"/>
<dbReference type="Pfam" id="PF12833">
    <property type="entry name" value="HTH_18"/>
    <property type="match status" value="1"/>
</dbReference>
<dbReference type="Pfam" id="PF12852">
    <property type="entry name" value="Cupin_6"/>
    <property type="match status" value="1"/>
</dbReference>
<dbReference type="SMART" id="SM00342">
    <property type="entry name" value="HTH_ARAC"/>
    <property type="match status" value="1"/>
</dbReference>
<keyword evidence="6" id="KW-1185">Reference proteome</keyword>
<evidence type="ECO:0000256" key="2">
    <source>
        <dbReference type="ARBA" id="ARBA00023125"/>
    </source>
</evidence>
<comment type="caution">
    <text evidence="5">The sequence shown here is derived from an EMBL/GenBank/DDBJ whole genome shotgun (WGS) entry which is preliminary data.</text>
</comment>
<dbReference type="PANTHER" id="PTHR46796:SF7">
    <property type="entry name" value="ARAC FAMILY TRANSCRIPTIONAL REGULATOR"/>
    <property type="match status" value="1"/>
</dbReference>
<dbReference type="PROSITE" id="PS00041">
    <property type="entry name" value="HTH_ARAC_FAMILY_1"/>
    <property type="match status" value="1"/>
</dbReference>
<dbReference type="InterPro" id="IPR032783">
    <property type="entry name" value="AraC_lig"/>
</dbReference>
<dbReference type="PANTHER" id="PTHR46796">
    <property type="entry name" value="HTH-TYPE TRANSCRIPTIONAL ACTIVATOR RHAS-RELATED"/>
    <property type="match status" value="1"/>
</dbReference>